<evidence type="ECO:0000313" key="3">
    <source>
        <dbReference type="Proteomes" id="UP001501570"/>
    </source>
</evidence>
<name>A0ABP9SL40_9ACTN</name>
<dbReference type="Proteomes" id="UP001501570">
    <property type="component" value="Unassembled WGS sequence"/>
</dbReference>
<dbReference type="RefSeq" id="WP_345636280.1">
    <property type="nucleotide sequence ID" value="NZ_BAABJQ010000027.1"/>
</dbReference>
<proteinExistence type="predicted"/>
<feature type="compositionally biased region" description="Basic and acidic residues" evidence="1">
    <location>
        <begin position="50"/>
        <end position="67"/>
    </location>
</feature>
<reference evidence="3" key="1">
    <citation type="journal article" date="2019" name="Int. J. Syst. Evol. Microbiol.">
        <title>The Global Catalogue of Microorganisms (GCM) 10K type strain sequencing project: providing services to taxonomists for standard genome sequencing and annotation.</title>
        <authorList>
            <consortium name="The Broad Institute Genomics Platform"/>
            <consortium name="The Broad Institute Genome Sequencing Center for Infectious Disease"/>
            <person name="Wu L."/>
            <person name="Ma J."/>
        </authorList>
    </citation>
    <scope>NUCLEOTIDE SEQUENCE [LARGE SCALE GENOMIC DNA]</scope>
    <source>
        <strain evidence="3">JCM 18304</strain>
    </source>
</reference>
<accession>A0ABP9SL40</accession>
<gene>
    <name evidence="2" type="ORF">GCM10023322_65840</name>
</gene>
<evidence type="ECO:0000313" key="2">
    <source>
        <dbReference type="EMBL" id="GAA5196584.1"/>
    </source>
</evidence>
<feature type="region of interest" description="Disordered" evidence="1">
    <location>
        <begin position="1"/>
        <end position="67"/>
    </location>
</feature>
<protein>
    <submittedName>
        <fullName evidence="2">Uncharacterized protein</fullName>
    </submittedName>
</protein>
<sequence length="67" mass="7109">MSRDRSLGKNGTASRNRAAAAMEDTDPMTREELLEACGLVPESSASGMSRGERGQPDSDSDDPRPAI</sequence>
<organism evidence="2 3">
    <name type="scientific">Rugosimonospora acidiphila</name>
    <dbReference type="NCBI Taxonomy" id="556531"/>
    <lineage>
        <taxon>Bacteria</taxon>
        <taxon>Bacillati</taxon>
        <taxon>Actinomycetota</taxon>
        <taxon>Actinomycetes</taxon>
        <taxon>Micromonosporales</taxon>
        <taxon>Micromonosporaceae</taxon>
        <taxon>Rugosimonospora</taxon>
    </lineage>
</organism>
<evidence type="ECO:0000256" key="1">
    <source>
        <dbReference type="SAM" id="MobiDB-lite"/>
    </source>
</evidence>
<dbReference type="EMBL" id="BAABJQ010000027">
    <property type="protein sequence ID" value="GAA5196584.1"/>
    <property type="molecule type" value="Genomic_DNA"/>
</dbReference>
<keyword evidence="3" id="KW-1185">Reference proteome</keyword>
<comment type="caution">
    <text evidence="2">The sequence shown here is derived from an EMBL/GenBank/DDBJ whole genome shotgun (WGS) entry which is preliminary data.</text>
</comment>